<comment type="catalytic activity">
    <reaction evidence="9">
        <text>O-phospho-L-threonyl-[protein] + H2O = L-threonyl-[protein] + phosphate</text>
        <dbReference type="Rhea" id="RHEA:47004"/>
        <dbReference type="Rhea" id="RHEA-COMP:11060"/>
        <dbReference type="Rhea" id="RHEA-COMP:11605"/>
        <dbReference type="ChEBI" id="CHEBI:15377"/>
        <dbReference type="ChEBI" id="CHEBI:30013"/>
        <dbReference type="ChEBI" id="CHEBI:43474"/>
        <dbReference type="ChEBI" id="CHEBI:61977"/>
        <dbReference type="EC" id="3.1.3.16"/>
    </reaction>
</comment>
<dbReference type="SUPFAM" id="SSF56784">
    <property type="entry name" value="HAD-like"/>
    <property type="match status" value="1"/>
</dbReference>
<evidence type="ECO:0000256" key="1">
    <source>
        <dbReference type="ARBA" id="ARBA00004167"/>
    </source>
</evidence>
<dbReference type="SMART" id="SM00577">
    <property type="entry name" value="CPDc"/>
    <property type="match status" value="1"/>
</dbReference>
<comment type="subcellular location">
    <subcellularLocation>
        <location evidence="1">Membrane</location>
        <topology evidence="1">Single-pass membrane protein</topology>
    </subcellularLocation>
</comment>
<evidence type="ECO:0000256" key="4">
    <source>
        <dbReference type="ARBA" id="ARBA00022801"/>
    </source>
</evidence>
<dbReference type="CDD" id="cd07521">
    <property type="entry name" value="HAD_FCP1-like"/>
    <property type="match status" value="1"/>
</dbReference>
<evidence type="ECO:0000259" key="12">
    <source>
        <dbReference type="PROSITE" id="PS50969"/>
    </source>
</evidence>
<dbReference type="OrthoDB" id="5985446at2759"/>
<dbReference type="InterPro" id="IPR036412">
    <property type="entry name" value="HAD-like_sf"/>
</dbReference>
<evidence type="ECO:0000256" key="2">
    <source>
        <dbReference type="ARBA" id="ARBA00013081"/>
    </source>
</evidence>
<dbReference type="FunFam" id="3.40.50.1000:FF:000044">
    <property type="entry name" value="CTD nuclear envelope phosphatase 1"/>
    <property type="match status" value="1"/>
</dbReference>
<keyword evidence="6 11" id="KW-1133">Transmembrane helix</keyword>
<reference evidence="13" key="1">
    <citation type="submission" date="2021-01" db="UniProtKB">
        <authorList>
            <consortium name="EnsemblMetazoa"/>
        </authorList>
    </citation>
    <scope>IDENTIFICATION</scope>
</reference>
<evidence type="ECO:0000256" key="7">
    <source>
        <dbReference type="ARBA" id="ARBA00023136"/>
    </source>
</evidence>
<keyword evidence="7 11" id="KW-0472">Membrane</keyword>
<keyword evidence="5" id="KW-0904">Protein phosphatase</keyword>
<dbReference type="InterPro" id="IPR011948">
    <property type="entry name" value="Dullard_phosphatase"/>
</dbReference>
<dbReference type="InterPro" id="IPR004274">
    <property type="entry name" value="FCP1_dom"/>
</dbReference>
<protein>
    <recommendedName>
        <fullName evidence="2">protein-serine/threonine phosphatase</fullName>
        <ecNumber evidence="2">3.1.3.16</ecNumber>
    </recommendedName>
</protein>
<evidence type="ECO:0000256" key="6">
    <source>
        <dbReference type="ARBA" id="ARBA00022989"/>
    </source>
</evidence>
<dbReference type="Pfam" id="PF03031">
    <property type="entry name" value="NIF"/>
    <property type="match status" value="1"/>
</dbReference>
<evidence type="ECO:0000256" key="5">
    <source>
        <dbReference type="ARBA" id="ARBA00022912"/>
    </source>
</evidence>
<dbReference type="InterPro" id="IPR050365">
    <property type="entry name" value="TIM50"/>
</dbReference>
<dbReference type="NCBIfam" id="TIGR02251">
    <property type="entry name" value="HIF-SF_euk"/>
    <property type="match status" value="1"/>
</dbReference>
<keyword evidence="14" id="KW-1185">Reference proteome</keyword>
<feature type="transmembrane region" description="Helical" evidence="11">
    <location>
        <begin position="12"/>
        <end position="36"/>
    </location>
</feature>
<dbReference type="EnsemblMetazoa" id="CLYHEMT003915.5">
    <property type="protein sequence ID" value="CLYHEMP003915.5"/>
    <property type="gene ID" value="CLYHEMG003915"/>
</dbReference>
<evidence type="ECO:0000313" key="14">
    <source>
        <dbReference type="Proteomes" id="UP000594262"/>
    </source>
</evidence>
<evidence type="ECO:0000256" key="8">
    <source>
        <dbReference type="ARBA" id="ARBA00047761"/>
    </source>
</evidence>
<keyword evidence="4" id="KW-0378">Hydrolase</keyword>
<sequence>MRSLYLSLKHFIGNVMGVRAVCLVFCKIWTLLGYIIKKNLRTAIQHQTIKYDMQPLSPLSIERLNLVPRKVMVLDLDETLIHSHHDGVARPTVKPLTPPDFVLKVTIDRHLVRFYVHKRPHVDYFLDVISQWYDLVVFTASMEQYGSAVTDKLDRNKGILNRRYYRQHCKVDIGGFSKDLTVISPDLSKVFILDNSPSAYRGNPDNAIPIVSWFADPSDTALLNLLPILDALRFTNDVRSILGRNLHRPVL</sequence>
<evidence type="ECO:0000256" key="3">
    <source>
        <dbReference type="ARBA" id="ARBA00022692"/>
    </source>
</evidence>
<dbReference type="GO" id="GO:0016020">
    <property type="term" value="C:membrane"/>
    <property type="evidence" value="ECO:0007669"/>
    <property type="project" value="UniProtKB-SubCell"/>
</dbReference>
<evidence type="ECO:0000256" key="11">
    <source>
        <dbReference type="SAM" id="Phobius"/>
    </source>
</evidence>
<feature type="domain" description="FCP1 homology" evidence="12">
    <location>
        <begin position="65"/>
        <end position="232"/>
    </location>
</feature>
<evidence type="ECO:0000256" key="9">
    <source>
        <dbReference type="ARBA" id="ARBA00048336"/>
    </source>
</evidence>
<dbReference type="GO" id="GO:0004722">
    <property type="term" value="F:protein serine/threonine phosphatase activity"/>
    <property type="evidence" value="ECO:0007669"/>
    <property type="project" value="UniProtKB-EC"/>
</dbReference>
<dbReference type="InterPro" id="IPR023214">
    <property type="entry name" value="HAD_sf"/>
</dbReference>
<dbReference type="EC" id="3.1.3.16" evidence="2"/>
<dbReference type="GeneID" id="136810955"/>
<comment type="similarity">
    <text evidence="10">Belongs to the Dullard family.</text>
</comment>
<evidence type="ECO:0000256" key="10">
    <source>
        <dbReference type="ARBA" id="ARBA00061694"/>
    </source>
</evidence>
<organism evidence="13 14">
    <name type="scientific">Clytia hemisphaerica</name>
    <dbReference type="NCBI Taxonomy" id="252671"/>
    <lineage>
        <taxon>Eukaryota</taxon>
        <taxon>Metazoa</taxon>
        <taxon>Cnidaria</taxon>
        <taxon>Hydrozoa</taxon>
        <taxon>Hydroidolina</taxon>
        <taxon>Leptothecata</taxon>
        <taxon>Obeliida</taxon>
        <taxon>Clytiidae</taxon>
        <taxon>Clytia</taxon>
    </lineage>
</organism>
<comment type="catalytic activity">
    <reaction evidence="8">
        <text>O-phospho-L-seryl-[protein] + H2O = L-seryl-[protein] + phosphate</text>
        <dbReference type="Rhea" id="RHEA:20629"/>
        <dbReference type="Rhea" id="RHEA-COMP:9863"/>
        <dbReference type="Rhea" id="RHEA-COMP:11604"/>
        <dbReference type="ChEBI" id="CHEBI:15377"/>
        <dbReference type="ChEBI" id="CHEBI:29999"/>
        <dbReference type="ChEBI" id="CHEBI:43474"/>
        <dbReference type="ChEBI" id="CHEBI:83421"/>
        <dbReference type="EC" id="3.1.3.16"/>
    </reaction>
</comment>
<dbReference type="PROSITE" id="PS50969">
    <property type="entry name" value="FCP1"/>
    <property type="match status" value="1"/>
</dbReference>
<keyword evidence="3 11" id="KW-0812">Transmembrane</keyword>
<accession>A0A7M5USN2</accession>
<dbReference type="PANTHER" id="PTHR12210">
    <property type="entry name" value="DULLARD PROTEIN PHOSPHATASE"/>
    <property type="match status" value="1"/>
</dbReference>
<dbReference type="AlphaFoldDB" id="A0A7M5USN2"/>
<dbReference type="Proteomes" id="UP000594262">
    <property type="component" value="Unplaced"/>
</dbReference>
<proteinExistence type="inferred from homology"/>
<dbReference type="Gene3D" id="3.40.50.1000">
    <property type="entry name" value="HAD superfamily/HAD-like"/>
    <property type="match status" value="1"/>
</dbReference>
<dbReference type="RefSeq" id="XP_066923652.1">
    <property type="nucleotide sequence ID" value="XM_067067551.1"/>
</dbReference>
<evidence type="ECO:0000313" key="13">
    <source>
        <dbReference type="EnsemblMetazoa" id="CLYHEMP003915.5"/>
    </source>
</evidence>
<name>A0A7M5USN2_9CNID</name>